<dbReference type="NCBIfam" id="TIGR02454">
    <property type="entry name" value="ECF_T_CbiQ"/>
    <property type="match status" value="1"/>
</dbReference>
<reference evidence="8 9" key="1">
    <citation type="submission" date="2022-02" db="EMBL/GenBank/DDBJ databases">
        <authorList>
            <person name="Zhuang L."/>
        </authorList>
    </citation>
    <scope>NUCLEOTIDE SEQUENCE [LARGE SCALE GENOMIC DNA]</scope>
    <source>
        <strain evidence="8 9">C32</strain>
    </source>
</reference>
<accession>A0ABT2FJW9</accession>
<dbReference type="CDD" id="cd16914">
    <property type="entry name" value="EcfT"/>
    <property type="match status" value="1"/>
</dbReference>
<dbReference type="InterPro" id="IPR051611">
    <property type="entry name" value="ECF_transporter_component"/>
</dbReference>
<evidence type="ECO:0000256" key="3">
    <source>
        <dbReference type="ARBA" id="ARBA00022475"/>
    </source>
</evidence>
<dbReference type="RefSeq" id="WP_238896033.1">
    <property type="nucleotide sequence ID" value="NZ_JAKOGG010000005.1"/>
</dbReference>
<feature type="transmembrane region" description="Helical" evidence="7">
    <location>
        <begin position="68"/>
        <end position="86"/>
    </location>
</feature>
<dbReference type="PANTHER" id="PTHR34857">
    <property type="entry name" value="SLL0384 PROTEIN"/>
    <property type="match status" value="1"/>
</dbReference>
<comment type="similarity">
    <text evidence="2">Belongs to the CbiQ family.</text>
</comment>
<evidence type="ECO:0000256" key="4">
    <source>
        <dbReference type="ARBA" id="ARBA00022692"/>
    </source>
</evidence>
<keyword evidence="5 7" id="KW-1133">Transmembrane helix</keyword>
<feature type="transmembrane region" description="Helical" evidence="7">
    <location>
        <begin position="233"/>
        <end position="252"/>
    </location>
</feature>
<name>A0ABT2FJW9_9GAMM</name>
<keyword evidence="4 7" id="KW-0812">Transmembrane</keyword>
<feature type="transmembrane region" description="Helical" evidence="7">
    <location>
        <begin position="106"/>
        <end position="127"/>
    </location>
</feature>
<evidence type="ECO:0000256" key="5">
    <source>
        <dbReference type="ARBA" id="ARBA00022989"/>
    </source>
</evidence>
<reference evidence="9" key="2">
    <citation type="submission" date="2023-07" db="EMBL/GenBank/DDBJ databases">
        <title>Shewanella mangrovi sp. nov., an acetaldehyde- degrading bacterium isolated from mangrove sediment.</title>
        <authorList>
            <person name="Liu Y."/>
        </authorList>
    </citation>
    <scope>NUCLEOTIDE SEQUENCE [LARGE SCALE GENOMIC DNA]</scope>
    <source>
        <strain evidence="9">C32</strain>
    </source>
</reference>
<feature type="transmembrane region" description="Helical" evidence="7">
    <location>
        <begin position="24"/>
        <end position="56"/>
    </location>
</feature>
<keyword evidence="3" id="KW-1003">Cell membrane</keyword>
<keyword evidence="9" id="KW-1185">Reference proteome</keyword>
<proteinExistence type="inferred from homology"/>
<evidence type="ECO:0000256" key="1">
    <source>
        <dbReference type="ARBA" id="ARBA00004651"/>
    </source>
</evidence>
<evidence type="ECO:0000256" key="6">
    <source>
        <dbReference type="ARBA" id="ARBA00023136"/>
    </source>
</evidence>
<sequence length="254" mass="28460">MLASQLQAQHQLRWLSHTDPRVNMLAAGVFALVAVLSHQLSALVLLLVIALLLNGLAGTRWRSVGKRLLAFETFMLLLVLLLPFSISGQTWFSLWGMTASIEGAKQALAIILRGNAVVLTLLALLAIREPINLGYGAAALGFSPKLIHLFMMTVRYIQVLGEEFARLRNAMKARAFAPASNWHTWRSYGWMMGMLLVRSMERAQRIVDAMRCRGFDGSLYLNQQLQWRRKDSIALALLLLLSLLPLGLQLFLEH</sequence>
<dbReference type="PANTHER" id="PTHR34857:SF2">
    <property type="entry name" value="SLL0384 PROTEIN"/>
    <property type="match status" value="1"/>
</dbReference>
<organism evidence="8 9">
    <name type="scientific">Shewanella electrica</name>
    <dbReference type="NCBI Taxonomy" id="515560"/>
    <lineage>
        <taxon>Bacteria</taxon>
        <taxon>Pseudomonadati</taxon>
        <taxon>Pseudomonadota</taxon>
        <taxon>Gammaproteobacteria</taxon>
        <taxon>Alteromonadales</taxon>
        <taxon>Shewanellaceae</taxon>
        <taxon>Shewanella</taxon>
    </lineage>
</organism>
<evidence type="ECO:0000256" key="7">
    <source>
        <dbReference type="SAM" id="Phobius"/>
    </source>
</evidence>
<keyword evidence="6 7" id="KW-0472">Membrane</keyword>
<gene>
    <name evidence="8" type="primary">cbiQ</name>
    <name evidence="8" type="ORF">L9G74_09275</name>
</gene>
<comment type="caution">
    <text evidence="8">The sequence shown here is derived from an EMBL/GenBank/DDBJ whole genome shotgun (WGS) entry which is preliminary data.</text>
</comment>
<evidence type="ECO:0000313" key="8">
    <source>
        <dbReference type="EMBL" id="MCS4556629.1"/>
    </source>
</evidence>
<comment type="subcellular location">
    <subcellularLocation>
        <location evidence="1">Cell membrane</location>
        <topology evidence="1">Multi-pass membrane protein</topology>
    </subcellularLocation>
</comment>
<dbReference type="InterPro" id="IPR003339">
    <property type="entry name" value="ABC/ECF_trnsptr_transmembrane"/>
</dbReference>
<protein>
    <submittedName>
        <fullName evidence="8">Cobalt ECF transporter T component CbiQ</fullName>
    </submittedName>
</protein>
<evidence type="ECO:0000256" key="2">
    <source>
        <dbReference type="ARBA" id="ARBA00008564"/>
    </source>
</evidence>
<dbReference type="EMBL" id="JAKOGG010000005">
    <property type="protein sequence ID" value="MCS4556629.1"/>
    <property type="molecule type" value="Genomic_DNA"/>
</dbReference>
<evidence type="ECO:0000313" key="9">
    <source>
        <dbReference type="Proteomes" id="UP001201549"/>
    </source>
</evidence>
<dbReference type="Pfam" id="PF02361">
    <property type="entry name" value="CbiQ"/>
    <property type="match status" value="1"/>
</dbReference>
<dbReference type="InterPro" id="IPR012809">
    <property type="entry name" value="ECF_CbiQ"/>
</dbReference>
<dbReference type="Proteomes" id="UP001201549">
    <property type="component" value="Unassembled WGS sequence"/>
</dbReference>